<dbReference type="Gene3D" id="3.30.40.10">
    <property type="entry name" value="Zinc/RING finger domain, C3HC4 (zinc finger)"/>
    <property type="match status" value="1"/>
</dbReference>
<dbReference type="EC" id="2.3.2.27" evidence="3"/>
<gene>
    <name evidence="12" type="ORF">F3Y22_tig00117034pilonHSYRG00974</name>
</gene>
<dbReference type="GO" id="GO:0008270">
    <property type="term" value="F:zinc ion binding"/>
    <property type="evidence" value="ECO:0007669"/>
    <property type="project" value="UniProtKB-KW"/>
</dbReference>
<dbReference type="PANTHER" id="PTHR22937:SF199">
    <property type="entry name" value="RING-TYPE E3 UBIQUITIN TRANSFERASE"/>
    <property type="match status" value="1"/>
</dbReference>
<evidence type="ECO:0000256" key="6">
    <source>
        <dbReference type="ARBA" id="ARBA00022771"/>
    </source>
</evidence>
<evidence type="ECO:0000256" key="8">
    <source>
        <dbReference type="ARBA" id="ARBA00022833"/>
    </source>
</evidence>
<feature type="compositionally biased region" description="Polar residues" evidence="10">
    <location>
        <begin position="1"/>
        <end position="20"/>
    </location>
</feature>
<dbReference type="SMART" id="SM00184">
    <property type="entry name" value="RING"/>
    <property type="match status" value="1"/>
</dbReference>
<dbReference type="SUPFAM" id="SSF57850">
    <property type="entry name" value="RING/U-box"/>
    <property type="match status" value="1"/>
</dbReference>
<sequence length="526" mass="57303">MTPQGQGNSSNPFQTGNFDSNGDVGSDQHNLVPDEHTSMRGIGQTSSGIDTQNHVGFAQFWGDDFWLSPPGDQTDTTQSSEPSFNPLLQNNSRVADDGLIEPSVEVDSVPLQHSFDLNNVVHPGRGVAGGDNIQNSSGSSSPVMIHSGVAGYVIEENISPDGLPVDGQRRLLCKRKAPKLGSSSAGKAQSSQQPRTIAQNNVSLLNAAANSFNDHSRLGAALPTSSNLYQIPSEARQVDNFQRNLWTWNSNNSNAQPTGQHPFTLTSSVPAPVLVNSPVQPTVQVSKSSQDLQHYWNGTSLSWVGPSSVSLDQTVKSKRNFATGREPRKQQKNNMMISLANVNLVNENANASSSRILAGSSKHLPNSSIGSPSPNMACRVHPSFSRRTEIQAHRRRLVSEEVYGAFGLVRMPGGVRLEEDPDILEDMRLDNMSYEELLELKEQIGDVCTGLSEETIIANMRRRKHQSITTEPPIETEPCCICQEDYADGEELGKLGCGHEFHFNCIKEWLVRKNSCPICKNPALAV</sequence>
<dbReference type="GO" id="GO:0010228">
    <property type="term" value="P:vegetative to reproductive phase transition of meristem"/>
    <property type="evidence" value="ECO:0007669"/>
    <property type="project" value="UniProtKB-ARBA"/>
</dbReference>
<organism evidence="12 13">
    <name type="scientific">Hibiscus syriacus</name>
    <name type="common">Rose of Sharon</name>
    <dbReference type="NCBI Taxonomy" id="106335"/>
    <lineage>
        <taxon>Eukaryota</taxon>
        <taxon>Viridiplantae</taxon>
        <taxon>Streptophyta</taxon>
        <taxon>Embryophyta</taxon>
        <taxon>Tracheophyta</taxon>
        <taxon>Spermatophyta</taxon>
        <taxon>Magnoliopsida</taxon>
        <taxon>eudicotyledons</taxon>
        <taxon>Gunneridae</taxon>
        <taxon>Pentapetalae</taxon>
        <taxon>rosids</taxon>
        <taxon>malvids</taxon>
        <taxon>Malvales</taxon>
        <taxon>Malvaceae</taxon>
        <taxon>Malvoideae</taxon>
        <taxon>Hibiscus</taxon>
    </lineage>
</organism>
<keyword evidence="4" id="KW-0808">Transferase</keyword>
<keyword evidence="7" id="KW-0833">Ubl conjugation pathway</keyword>
<accession>A0A6A2XF80</accession>
<protein>
    <recommendedName>
        <fullName evidence="3">RING-type E3 ubiquitin transferase</fullName>
        <ecNumber evidence="3">2.3.2.27</ecNumber>
    </recommendedName>
</protein>
<dbReference type="AlphaFoldDB" id="A0A6A2XF80"/>
<dbReference type="InterPro" id="IPR045191">
    <property type="entry name" value="MBR1/2-like"/>
</dbReference>
<evidence type="ECO:0000313" key="13">
    <source>
        <dbReference type="Proteomes" id="UP000436088"/>
    </source>
</evidence>
<feature type="compositionally biased region" description="Polar residues" evidence="10">
    <location>
        <begin position="71"/>
        <end position="90"/>
    </location>
</feature>
<feature type="compositionally biased region" description="Low complexity" evidence="10">
    <location>
        <begin position="181"/>
        <end position="195"/>
    </location>
</feature>
<dbReference type="PROSITE" id="PS50089">
    <property type="entry name" value="ZF_RING_2"/>
    <property type="match status" value="1"/>
</dbReference>
<keyword evidence="8" id="KW-0862">Zinc</keyword>
<evidence type="ECO:0000256" key="10">
    <source>
        <dbReference type="SAM" id="MobiDB-lite"/>
    </source>
</evidence>
<evidence type="ECO:0000256" key="3">
    <source>
        <dbReference type="ARBA" id="ARBA00012483"/>
    </source>
</evidence>
<dbReference type="Pfam" id="PF13639">
    <property type="entry name" value="zf-RING_2"/>
    <property type="match status" value="1"/>
</dbReference>
<comment type="catalytic activity">
    <reaction evidence="1">
        <text>S-ubiquitinyl-[E2 ubiquitin-conjugating enzyme]-L-cysteine + [acceptor protein]-L-lysine = [E2 ubiquitin-conjugating enzyme]-L-cysteine + N(6)-ubiquitinyl-[acceptor protein]-L-lysine.</text>
        <dbReference type="EC" id="2.3.2.27"/>
    </reaction>
</comment>
<keyword evidence="6 9" id="KW-0863">Zinc-finger</keyword>
<dbReference type="InterPro" id="IPR013083">
    <property type="entry name" value="Znf_RING/FYVE/PHD"/>
</dbReference>
<evidence type="ECO:0000256" key="5">
    <source>
        <dbReference type="ARBA" id="ARBA00022723"/>
    </source>
</evidence>
<evidence type="ECO:0000259" key="11">
    <source>
        <dbReference type="PROSITE" id="PS50089"/>
    </source>
</evidence>
<feature type="region of interest" description="Disordered" evidence="10">
    <location>
        <begin position="66"/>
        <end position="90"/>
    </location>
</feature>
<comment type="pathway">
    <text evidence="2">Protein modification; protein ubiquitination.</text>
</comment>
<evidence type="ECO:0000313" key="12">
    <source>
        <dbReference type="EMBL" id="KAE8655157.1"/>
    </source>
</evidence>
<keyword evidence="13" id="KW-1185">Reference proteome</keyword>
<evidence type="ECO:0000256" key="4">
    <source>
        <dbReference type="ARBA" id="ARBA00022679"/>
    </source>
</evidence>
<dbReference type="FunFam" id="3.30.40.10:FF:000309">
    <property type="entry name" value="E3 ubiquitin-protein ligase MBR2"/>
    <property type="match status" value="1"/>
</dbReference>
<evidence type="ECO:0000256" key="7">
    <source>
        <dbReference type="ARBA" id="ARBA00022786"/>
    </source>
</evidence>
<name>A0A6A2XF80_HIBSY</name>
<comment type="caution">
    <text evidence="12">The sequence shown here is derived from an EMBL/GenBank/DDBJ whole genome shotgun (WGS) entry which is preliminary data.</text>
</comment>
<dbReference type="Proteomes" id="UP000436088">
    <property type="component" value="Unassembled WGS sequence"/>
</dbReference>
<proteinExistence type="predicted"/>
<dbReference type="InterPro" id="IPR001841">
    <property type="entry name" value="Znf_RING"/>
</dbReference>
<keyword evidence="5" id="KW-0479">Metal-binding</keyword>
<evidence type="ECO:0000256" key="1">
    <source>
        <dbReference type="ARBA" id="ARBA00000900"/>
    </source>
</evidence>
<evidence type="ECO:0000256" key="2">
    <source>
        <dbReference type="ARBA" id="ARBA00004906"/>
    </source>
</evidence>
<feature type="region of interest" description="Disordered" evidence="10">
    <location>
        <begin position="176"/>
        <end position="195"/>
    </location>
</feature>
<evidence type="ECO:0000256" key="9">
    <source>
        <dbReference type="PROSITE-ProRule" id="PRU00175"/>
    </source>
</evidence>
<dbReference type="PANTHER" id="PTHR22937">
    <property type="entry name" value="E3 UBIQUITIN-PROTEIN LIGASE RNF165"/>
    <property type="match status" value="1"/>
</dbReference>
<feature type="region of interest" description="Disordered" evidence="10">
    <location>
        <begin position="1"/>
        <end position="50"/>
    </location>
</feature>
<dbReference type="GO" id="GO:0043161">
    <property type="term" value="P:proteasome-mediated ubiquitin-dependent protein catabolic process"/>
    <property type="evidence" value="ECO:0007669"/>
    <property type="project" value="UniProtKB-ARBA"/>
</dbReference>
<reference evidence="12" key="1">
    <citation type="submission" date="2019-09" db="EMBL/GenBank/DDBJ databases">
        <title>Draft genome information of white flower Hibiscus syriacus.</title>
        <authorList>
            <person name="Kim Y.-M."/>
        </authorList>
    </citation>
    <scope>NUCLEOTIDE SEQUENCE [LARGE SCALE GENOMIC DNA]</scope>
    <source>
        <strain evidence="12">YM2019G1</strain>
    </source>
</reference>
<dbReference type="GO" id="GO:0061630">
    <property type="term" value="F:ubiquitin protein ligase activity"/>
    <property type="evidence" value="ECO:0007669"/>
    <property type="project" value="UniProtKB-EC"/>
</dbReference>
<dbReference type="EMBL" id="VEPZ02001782">
    <property type="protein sequence ID" value="KAE8655157.1"/>
    <property type="molecule type" value="Genomic_DNA"/>
</dbReference>
<feature type="domain" description="RING-type" evidence="11">
    <location>
        <begin position="479"/>
        <end position="520"/>
    </location>
</feature>